<keyword evidence="7 9" id="KW-0472">Membrane</keyword>
<dbReference type="HOGENOM" id="CLU_086356_3_6_9"/>
<dbReference type="RefSeq" id="WP_002594349.1">
    <property type="nucleotide sequence ID" value="NZ_KB850987.1"/>
</dbReference>
<feature type="transmembrane region" description="Helical" evidence="9">
    <location>
        <begin position="16"/>
        <end position="35"/>
    </location>
</feature>
<evidence type="ECO:0000313" key="12">
    <source>
        <dbReference type="Proteomes" id="UP000013085"/>
    </source>
</evidence>
<evidence type="ECO:0000256" key="6">
    <source>
        <dbReference type="ARBA" id="ARBA00022989"/>
    </source>
</evidence>
<dbReference type="AlphaFoldDB" id="A0A0E2HGA3"/>
<dbReference type="Proteomes" id="UP000013085">
    <property type="component" value="Unassembled WGS sequence"/>
</dbReference>
<sequence length="167" mass="18365">MKFMKKLLSCVTSAEYAVMAAAFIAMVASYFISVLNRNFIQASMPWTEEIAVYSMTYMALLGTEVGLRDGTQVAVTAVVDKLHGVIRKIVDLIRQVILVGFAFIMIKAGGALVLKQLQAGQTTPVMKLPMSLMYFSLVLAFGLIFVIQTITLVQQIAEFGKKEGNRT</sequence>
<keyword evidence="2" id="KW-0813">Transport</keyword>
<accession>A0A0E2HGA3</accession>
<evidence type="ECO:0000256" key="3">
    <source>
        <dbReference type="ARBA" id="ARBA00022475"/>
    </source>
</evidence>
<evidence type="ECO:0000256" key="8">
    <source>
        <dbReference type="ARBA" id="ARBA00038436"/>
    </source>
</evidence>
<dbReference type="EMBL" id="AGYR01000005">
    <property type="protein sequence ID" value="ENZ19182.1"/>
    <property type="molecule type" value="Genomic_DNA"/>
</dbReference>
<dbReference type="PANTHER" id="PTHR35011:SF11">
    <property type="entry name" value="TRAP TRANSPORTER SMALL PERMEASE PROTEIN"/>
    <property type="match status" value="1"/>
</dbReference>
<evidence type="ECO:0000256" key="1">
    <source>
        <dbReference type="ARBA" id="ARBA00004429"/>
    </source>
</evidence>
<evidence type="ECO:0000256" key="5">
    <source>
        <dbReference type="ARBA" id="ARBA00022692"/>
    </source>
</evidence>
<dbReference type="GO" id="GO:0022857">
    <property type="term" value="F:transmembrane transporter activity"/>
    <property type="evidence" value="ECO:0007669"/>
    <property type="project" value="TreeGrafter"/>
</dbReference>
<evidence type="ECO:0000259" key="10">
    <source>
        <dbReference type="Pfam" id="PF04290"/>
    </source>
</evidence>
<name>A0A0E2HGA3_9FIRM</name>
<evidence type="ECO:0000256" key="4">
    <source>
        <dbReference type="ARBA" id="ARBA00022519"/>
    </source>
</evidence>
<comment type="subcellular location">
    <subcellularLocation>
        <location evidence="1">Cell inner membrane</location>
        <topology evidence="1">Multi-pass membrane protein</topology>
    </subcellularLocation>
</comment>
<dbReference type="Pfam" id="PF04290">
    <property type="entry name" value="DctQ"/>
    <property type="match status" value="1"/>
</dbReference>
<reference evidence="11 12" key="1">
    <citation type="submission" date="2013-01" db="EMBL/GenBank/DDBJ databases">
        <title>The Genome Sequence of Clostridium clostridioforme 90A8.</title>
        <authorList>
            <consortium name="The Broad Institute Genome Sequencing Platform"/>
            <person name="Earl A."/>
            <person name="Ward D."/>
            <person name="Feldgarden M."/>
            <person name="Gevers D."/>
            <person name="Courvalin P."/>
            <person name="Lambert T."/>
            <person name="Walker B."/>
            <person name="Young S.K."/>
            <person name="Zeng Q."/>
            <person name="Gargeya S."/>
            <person name="Fitzgerald M."/>
            <person name="Haas B."/>
            <person name="Abouelleil A."/>
            <person name="Alvarado L."/>
            <person name="Arachchi H.M."/>
            <person name="Berlin A.M."/>
            <person name="Chapman S.B."/>
            <person name="Dewar J."/>
            <person name="Goldberg J."/>
            <person name="Griggs A."/>
            <person name="Gujja S."/>
            <person name="Hansen M."/>
            <person name="Howarth C."/>
            <person name="Imamovic A."/>
            <person name="Larimer J."/>
            <person name="McCowan C."/>
            <person name="Murphy C."/>
            <person name="Neiman D."/>
            <person name="Pearson M."/>
            <person name="Priest M."/>
            <person name="Roberts A."/>
            <person name="Saif S."/>
            <person name="Shea T."/>
            <person name="Sisk P."/>
            <person name="Sykes S."/>
            <person name="Wortman J."/>
            <person name="Nusbaum C."/>
            <person name="Birren B."/>
        </authorList>
    </citation>
    <scope>NUCLEOTIDE SEQUENCE [LARGE SCALE GENOMIC DNA]</scope>
    <source>
        <strain evidence="11 12">90A8</strain>
    </source>
</reference>
<dbReference type="InterPro" id="IPR007387">
    <property type="entry name" value="TRAP_DctQ"/>
</dbReference>
<organism evidence="11 12">
    <name type="scientific">[Clostridium] clostridioforme 90A8</name>
    <dbReference type="NCBI Taxonomy" id="999408"/>
    <lineage>
        <taxon>Bacteria</taxon>
        <taxon>Bacillati</taxon>
        <taxon>Bacillota</taxon>
        <taxon>Clostridia</taxon>
        <taxon>Lachnospirales</taxon>
        <taxon>Lachnospiraceae</taxon>
        <taxon>Enterocloster</taxon>
    </lineage>
</organism>
<evidence type="ECO:0000256" key="9">
    <source>
        <dbReference type="SAM" id="Phobius"/>
    </source>
</evidence>
<feature type="transmembrane region" description="Helical" evidence="9">
    <location>
        <begin position="134"/>
        <end position="153"/>
    </location>
</feature>
<evidence type="ECO:0000256" key="7">
    <source>
        <dbReference type="ARBA" id="ARBA00023136"/>
    </source>
</evidence>
<dbReference type="PATRIC" id="fig|999408.3.peg.605"/>
<dbReference type="GO" id="GO:0005886">
    <property type="term" value="C:plasma membrane"/>
    <property type="evidence" value="ECO:0007669"/>
    <property type="project" value="UniProtKB-SubCell"/>
</dbReference>
<dbReference type="PANTHER" id="PTHR35011">
    <property type="entry name" value="2,3-DIKETO-L-GULONATE TRAP TRANSPORTER SMALL PERMEASE PROTEIN YIAM"/>
    <property type="match status" value="1"/>
</dbReference>
<keyword evidence="6 9" id="KW-1133">Transmembrane helix</keyword>
<comment type="similarity">
    <text evidence="8">Belongs to the TRAP transporter small permease family.</text>
</comment>
<dbReference type="GeneID" id="57962566"/>
<feature type="domain" description="Tripartite ATP-independent periplasmic transporters DctQ component" evidence="10">
    <location>
        <begin position="26"/>
        <end position="156"/>
    </location>
</feature>
<proteinExistence type="inferred from homology"/>
<keyword evidence="3" id="KW-1003">Cell membrane</keyword>
<keyword evidence="4" id="KW-0997">Cell inner membrane</keyword>
<evidence type="ECO:0000313" key="11">
    <source>
        <dbReference type="EMBL" id="ENZ19182.1"/>
    </source>
</evidence>
<dbReference type="GO" id="GO:0015740">
    <property type="term" value="P:C4-dicarboxylate transport"/>
    <property type="evidence" value="ECO:0007669"/>
    <property type="project" value="TreeGrafter"/>
</dbReference>
<keyword evidence="5 9" id="KW-0812">Transmembrane</keyword>
<feature type="transmembrane region" description="Helical" evidence="9">
    <location>
        <begin position="96"/>
        <end position="114"/>
    </location>
</feature>
<gene>
    <name evidence="11" type="ORF">HMPREF1090_00566</name>
</gene>
<dbReference type="InterPro" id="IPR055348">
    <property type="entry name" value="DctQ"/>
</dbReference>
<protein>
    <recommendedName>
        <fullName evidence="10">Tripartite ATP-independent periplasmic transporters DctQ component domain-containing protein</fullName>
    </recommendedName>
</protein>
<comment type="caution">
    <text evidence="11">The sequence shown here is derived from an EMBL/GenBank/DDBJ whole genome shotgun (WGS) entry which is preliminary data.</text>
</comment>
<evidence type="ECO:0000256" key="2">
    <source>
        <dbReference type="ARBA" id="ARBA00022448"/>
    </source>
</evidence>